<organism evidence="1">
    <name type="scientific">Strongyloides ratti</name>
    <name type="common">Parasitic roundworm</name>
    <dbReference type="NCBI Taxonomy" id="34506"/>
    <lineage>
        <taxon>Eukaryota</taxon>
        <taxon>Metazoa</taxon>
        <taxon>Ecdysozoa</taxon>
        <taxon>Nematoda</taxon>
        <taxon>Chromadorea</taxon>
        <taxon>Rhabditida</taxon>
        <taxon>Tylenchina</taxon>
        <taxon>Panagrolaimomorpha</taxon>
        <taxon>Strongyloidoidea</taxon>
        <taxon>Strongyloididae</taxon>
        <taxon>Strongyloides</taxon>
    </lineage>
</organism>
<dbReference type="WBParaSite" id="SRAE_2000014800.1">
    <property type="protein sequence ID" value="SRAE_2000014800.1"/>
    <property type="gene ID" value="WBGene00260338"/>
</dbReference>
<evidence type="ECO:0000313" key="1">
    <source>
        <dbReference type="EMBL" id="CEF65468.1"/>
    </source>
</evidence>
<accession>A0A090LBG1</accession>
<evidence type="ECO:0000313" key="2">
    <source>
        <dbReference type="Proteomes" id="UP000035682"/>
    </source>
</evidence>
<protein>
    <submittedName>
        <fullName evidence="1 3">Uncharacterized protein</fullName>
    </submittedName>
</protein>
<name>A0A090LBG1_STRRB</name>
<gene>
    <name evidence="1 3 4" type="ORF">SRAE_2000014800</name>
</gene>
<dbReference type="OrthoDB" id="5852882at2759"/>
<dbReference type="EMBL" id="LN609529">
    <property type="protein sequence ID" value="CEF65468.1"/>
    <property type="molecule type" value="Genomic_DNA"/>
</dbReference>
<dbReference type="AlphaFoldDB" id="A0A090LBG1"/>
<evidence type="ECO:0000313" key="3">
    <source>
        <dbReference type="WBParaSite" id="SRAE_2000014800.1"/>
    </source>
</evidence>
<evidence type="ECO:0000313" key="4">
    <source>
        <dbReference type="WormBase" id="SRAE_2000014800"/>
    </source>
</evidence>
<sequence>MSLLQTLNNFLLKIEDLNSPYNIFTENRPEIKDLTNDVCKKLLLLRHLLSTQSNNNIEMDKNIKNLLFSEFIYDDCNSVMSKNSTISSFDDTNSQEINSQDFDSFSFNRNFLNKFKINKADTLRSIGSSSGFSDGEEDGEFELETSRIIFYEAMKAYNDECYAKCVRLIENNQIKKINLDLFMLCSKAYKKMILDSESSEEYNKLSIYWLDFIEKVEVTNSYMSYEFHFFNIKNDCLWKCITNTNINISLFIKFVTKLLKTNWNIFEIVTKNPDCKGFDYLTLINNLISILRYCIDEGLEKEENDIEKINKTGVLINIEKQNIHLFPIVRIEILNVKNCLKDYSGQRNENKSNISYDDKEKMLYQKLSAKLREIEEDFVRKSMTRTSQPSLIRDENNGCRTKIIMRCKNNNEGRRDVKSTPPEIFSTEIYGNHDKKISSSSNESGKHFLKLMIEPEKGISLIKDEETNNKSIILRF</sequence>
<reference evidence="3" key="2">
    <citation type="submission" date="2020-12" db="UniProtKB">
        <authorList>
            <consortium name="WormBaseParasite"/>
        </authorList>
    </citation>
    <scope>IDENTIFICATION</scope>
</reference>
<proteinExistence type="predicted"/>
<keyword evidence="2" id="KW-1185">Reference proteome</keyword>
<dbReference type="GeneID" id="36377832"/>
<dbReference type="CTD" id="36377832"/>
<dbReference type="RefSeq" id="XP_024504668.1">
    <property type="nucleotide sequence ID" value="XM_024650942.1"/>
</dbReference>
<reference evidence="1 2" key="1">
    <citation type="submission" date="2014-09" db="EMBL/GenBank/DDBJ databases">
        <authorList>
            <person name="Martin A.A."/>
        </authorList>
    </citation>
    <scope>NUCLEOTIDE SEQUENCE</scope>
    <source>
        <strain evidence="2">ED321</strain>
        <strain evidence="1">ED321 Heterogonic</strain>
    </source>
</reference>
<dbReference type="Proteomes" id="UP000035682">
    <property type="component" value="Unplaced"/>
</dbReference>
<dbReference type="WormBase" id="SRAE_2000014800">
    <property type="protein sequence ID" value="SRP12362"/>
    <property type="gene ID" value="WBGene00260338"/>
</dbReference>